<dbReference type="OrthoDB" id="3639251at2759"/>
<organism evidence="9 10">
    <name type="scientific">Passalora fulva</name>
    <name type="common">Tomato leaf mold</name>
    <name type="synonym">Cladosporium fulvum</name>
    <dbReference type="NCBI Taxonomy" id="5499"/>
    <lineage>
        <taxon>Eukaryota</taxon>
        <taxon>Fungi</taxon>
        <taxon>Dikarya</taxon>
        <taxon>Ascomycota</taxon>
        <taxon>Pezizomycotina</taxon>
        <taxon>Dothideomycetes</taxon>
        <taxon>Dothideomycetidae</taxon>
        <taxon>Mycosphaerellales</taxon>
        <taxon>Mycosphaerellaceae</taxon>
        <taxon>Fulvia</taxon>
    </lineage>
</organism>
<feature type="transmembrane region" description="Helical" evidence="7">
    <location>
        <begin position="453"/>
        <end position="473"/>
    </location>
</feature>
<proteinExistence type="predicted"/>
<feature type="transmembrane region" description="Helical" evidence="7">
    <location>
        <begin position="326"/>
        <end position="348"/>
    </location>
</feature>
<reference evidence="9" key="1">
    <citation type="submission" date="2021-12" db="EMBL/GenBank/DDBJ databases">
        <authorList>
            <person name="Zaccaron A."/>
            <person name="Stergiopoulos I."/>
        </authorList>
    </citation>
    <scope>NUCLEOTIDE SEQUENCE</scope>
    <source>
        <strain evidence="9">Race5_Kim</strain>
    </source>
</reference>
<evidence type="ECO:0000259" key="8">
    <source>
        <dbReference type="PROSITE" id="PS50850"/>
    </source>
</evidence>
<feature type="region of interest" description="Disordered" evidence="6">
    <location>
        <begin position="1"/>
        <end position="37"/>
    </location>
</feature>
<dbReference type="PANTHER" id="PTHR43791:SF47">
    <property type="entry name" value="MAJOR FACILITATOR SUPERFAMILY (MFS) PROFILE DOMAIN-CONTAINING PROTEIN-RELATED"/>
    <property type="match status" value="1"/>
</dbReference>
<keyword evidence="4 7" id="KW-1133">Transmembrane helix</keyword>
<feature type="transmembrane region" description="Helical" evidence="7">
    <location>
        <begin position="123"/>
        <end position="146"/>
    </location>
</feature>
<feature type="transmembrane region" description="Helical" evidence="7">
    <location>
        <begin position="152"/>
        <end position="171"/>
    </location>
</feature>
<dbReference type="AlphaFoldDB" id="A0A9Q8P9Z5"/>
<feature type="transmembrane region" description="Helical" evidence="7">
    <location>
        <begin position="386"/>
        <end position="409"/>
    </location>
</feature>
<evidence type="ECO:0000313" key="10">
    <source>
        <dbReference type="Proteomes" id="UP000756132"/>
    </source>
</evidence>
<name>A0A9Q8P9Z5_PASFU</name>
<keyword evidence="2" id="KW-0813">Transport</keyword>
<dbReference type="InterPro" id="IPR036259">
    <property type="entry name" value="MFS_trans_sf"/>
</dbReference>
<keyword evidence="10" id="KW-1185">Reference proteome</keyword>
<evidence type="ECO:0000256" key="7">
    <source>
        <dbReference type="SAM" id="Phobius"/>
    </source>
</evidence>
<feature type="domain" description="Major facilitator superfamily (MFS) profile" evidence="8">
    <location>
        <begin position="56"/>
        <end position="478"/>
    </location>
</feature>
<dbReference type="OMA" id="FTHTWTE"/>
<dbReference type="EMBL" id="CP090168">
    <property type="protein sequence ID" value="UJO18620.1"/>
    <property type="molecule type" value="Genomic_DNA"/>
</dbReference>
<feature type="transmembrane region" description="Helical" evidence="7">
    <location>
        <begin position="360"/>
        <end position="380"/>
    </location>
</feature>
<dbReference type="FunFam" id="1.20.1250.20:FF:000013">
    <property type="entry name" value="MFS general substrate transporter"/>
    <property type="match status" value="1"/>
</dbReference>
<reference evidence="9" key="2">
    <citation type="journal article" date="2022" name="Microb. Genom.">
        <title>A chromosome-scale genome assembly of the tomato pathogen Cladosporium fulvum reveals a compartmentalized genome architecture and the presence of a dispensable chromosome.</title>
        <authorList>
            <person name="Zaccaron A.Z."/>
            <person name="Chen L.H."/>
            <person name="Samaras A."/>
            <person name="Stergiopoulos I."/>
        </authorList>
    </citation>
    <scope>NUCLEOTIDE SEQUENCE</scope>
    <source>
        <strain evidence="9">Race5_Kim</strain>
    </source>
</reference>
<dbReference type="SUPFAM" id="SSF103473">
    <property type="entry name" value="MFS general substrate transporter"/>
    <property type="match status" value="1"/>
</dbReference>
<dbReference type="PROSITE" id="PS50850">
    <property type="entry name" value="MFS"/>
    <property type="match status" value="1"/>
</dbReference>
<feature type="transmembrane region" description="Helical" evidence="7">
    <location>
        <begin position="56"/>
        <end position="74"/>
    </location>
</feature>
<feature type="compositionally biased region" description="Basic and acidic residues" evidence="6">
    <location>
        <begin position="7"/>
        <end position="33"/>
    </location>
</feature>
<evidence type="ECO:0000256" key="5">
    <source>
        <dbReference type="ARBA" id="ARBA00023136"/>
    </source>
</evidence>
<evidence type="ECO:0000256" key="1">
    <source>
        <dbReference type="ARBA" id="ARBA00004141"/>
    </source>
</evidence>
<protein>
    <recommendedName>
        <fullName evidence="8">Major facilitator superfamily (MFS) profile domain-containing protein</fullName>
    </recommendedName>
</protein>
<keyword evidence="3 7" id="KW-0812">Transmembrane</keyword>
<sequence length="498" mass="54934">MATDSDPATKFDEKHNNDFEHSSRMTPEEHHLEATPSLLEDEKETKRIIRRADLRLLPILAALYSFALIDRTNLANARVAGADEDLGLSVGERYSLVTMMFFIPYVLLELPSNIVLRKVGPGIWLPLLVGAFGVVSMCCGFTHTWTELLGCRVVLGALEAGFYPGCVYLLSCWYVRFEIQKRFSIFFLLATLASGLANVLGYGLSQMDGIGGLRGWRWIFIIEGLATVFFAALGFLIIVPFPDQATKPSLITRKPFLTKEEAAIVVARIERDRGDVAEDKMSLKTVLRCCADWKVLEWAWLYLIAATVSYSFSLFLPIILEDDLGYSTALAQILSFPPYAVAAPWMFITAWIGDRYRKRGALIIFNCTAALVGLCLIGFATTSPKARYAGCFLGVAGGNSNVPTILTYMHNNIVGQSKRSVASAVLVGASGISGIIAANIFRQQDAPGYKPAIITVIVLNGLSVLHVVKNFYVYSRMNRKADRGELLIEGQPGFRLTL</sequence>
<comment type="subcellular location">
    <subcellularLocation>
        <location evidence="1">Membrane</location>
        <topology evidence="1">Multi-pass membrane protein</topology>
    </subcellularLocation>
</comment>
<dbReference type="GeneID" id="71987136"/>
<evidence type="ECO:0000256" key="6">
    <source>
        <dbReference type="SAM" id="MobiDB-lite"/>
    </source>
</evidence>
<dbReference type="GO" id="GO:0022857">
    <property type="term" value="F:transmembrane transporter activity"/>
    <property type="evidence" value="ECO:0007669"/>
    <property type="project" value="InterPro"/>
</dbReference>
<dbReference type="Pfam" id="PF07690">
    <property type="entry name" value="MFS_1"/>
    <property type="match status" value="1"/>
</dbReference>
<dbReference type="FunFam" id="1.20.1250.20:FF:000018">
    <property type="entry name" value="MFS transporter permease"/>
    <property type="match status" value="1"/>
</dbReference>
<dbReference type="Proteomes" id="UP000756132">
    <property type="component" value="Chromosome 6"/>
</dbReference>
<evidence type="ECO:0000313" key="9">
    <source>
        <dbReference type="EMBL" id="UJO18620.1"/>
    </source>
</evidence>
<dbReference type="Gene3D" id="1.20.1250.20">
    <property type="entry name" value="MFS general substrate transporter like domains"/>
    <property type="match status" value="2"/>
</dbReference>
<dbReference type="InterPro" id="IPR020846">
    <property type="entry name" value="MFS_dom"/>
</dbReference>
<feature type="transmembrane region" description="Helical" evidence="7">
    <location>
        <begin position="421"/>
        <end position="441"/>
    </location>
</feature>
<keyword evidence="5 7" id="KW-0472">Membrane</keyword>
<dbReference type="KEGG" id="ffu:CLAFUR5_07258"/>
<dbReference type="PANTHER" id="PTHR43791">
    <property type="entry name" value="PERMEASE-RELATED"/>
    <property type="match status" value="1"/>
</dbReference>
<dbReference type="RefSeq" id="XP_047762986.1">
    <property type="nucleotide sequence ID" value="XM_047906406.1"/>
</dbReference>
<gene>
    <name evidence="9" type="ORF">CLAFUR5_07258</name>
</gene>
<dbReference type="InterPro" id="IPR011701">
    <property type="entry name" value="MFS"/>
</dbReference>
<feature type="transmembrane region" description="Helical" evidence="7">
    <location>
        <begin position="183"/>
        <end position="204"/>
    </location>
</feature>
<evidence type="ECO:0000256" key="2">
    <source>
        <dbReference type="ARBA" id="ARBA00022448"/>
    </source>
</evidence>
<dbReference type="GO" id="GO:0016020">
    <property type="term" value="C:membrane"/>
    <property type="evidence" value="ECO:0007669"/>
    <property type="project" value="UniProtKB-SubCell"/>
</dbReference>
<feature type="transmembrane region" description="Helical" evidence="7">
    <location>
        <begin position="94"/>
        <end position="116"/>
    </location>
</feature>
<evidence type="ECO:0000256" key="4">
    <source>
        <dbReference type="ARBA" id="ARBA00022989"/>
    </source>
</evidence>
<evidence type="ECO:0000256" key="3">
    <source>
        <dbReference type="ARBA" id="ARBA00022692"/>
    </source>
</evidence>
<accession>A0A9Q8P9Z5</accession>
<feature type="transmembrane region" description="Helical" evidence="7">
    <location>
        <begin position="216"/>
        <end position="239"/>
    </location>
</feature>
<feature type="transmembrane region" description="Helical" evidence="7">
    <location>
        <begin position="298"/>
        <end position="320"/>
    </location>
</feature>